<evidence type="ECO:0000313" key="3">
    <source>
        <dbReference type="Proteomes" id="UP000678679"/>
    </source>
</evidence>
<proteinExistence type="predicted"/>
<protein>
    <submittedName>
        <fullName evidence="2">Dihydrofolate reductase family protein</fullName>
    </submittedName>
</protein>
<name>A0AAX1MYU3_9BACT</name>
<dbReference type="InterPro" id="IPR002734">
    <property type="entry name" value="RibDG_C"/>
</dbReference>
<dbReference type="GO" id="GO:0008703">
    <property type="term" value="F:5-amino-6-(5-phosphoribosylamino)uracil reductase activity"/>
    <property type="evidence" value="ECO:0007669"/>
    <property type="project" value="InterPro"/>
</dbReference>
<dbReference type="PANTHER" id="PTHR38011">
    <property type="entry name" value="DIHYDROFOLATE REDUCTASE FAMILY PROTEIN (AFU_ORTHOLOGUE AFUA_8G06820)"/>
    <property type="match status" value="1"/>
</dbReference>
<dbReference type="EMBL" id="CP076132">
    <property type="protein sequence ID" value="QWG00493.1"/>
    <property type="molecule type" value="Genomic_DNA"/>
</dbReference>
<dbReference type="InterPro" id="IPR024072">
    <property type="entry name" value="DHFR-like_dom_sf"/>
</dbReference>
<evidence type="ECO:0000259" key="1">
    <source>
        <dbReference type="Pfam" id="PF01872"/>
    </source>
</evidence>
<sequence length="179" mass="20460">MRKIITYIAMSIDGKIADSKGGVKWLDEFTHKDENYGYEEFYKNIDTTIMGNTTYQHIKNMGVEFPYMGKNNYVITKNREKLKEDHIDYISEDVIGTIRSLKNVPSDKDIWLIGGGKINSLLQDNGLIDEMRLFIAPVLLGNGIPLFSPFGKITKFKLISSKQYASGMVEMRYKKLVVS</sequence>
<dbReference type="AlphaFoldDB" id="A0AAX1MYU3"/>
<keyword evidence="3" id="KW-1185">Reference proteome</keyword>
<dbReference type="InterPro" id="IPR050765">
    <property type="entry name" value="Riboflavin_Biosynth_HTPR"/>
</dbReference>
<dbReference type="Gene3D" id="3.40.430.10">
    <property type="entry name" value="Dihydrofolate Reductase, subunit A"/>
    <property type="match status" value="1"/>
</dbReference>
<accession>A0AAX1MYU3</accession>
<dbReference type="Proteomes" id="UP000678679">
    <property type="component" value="Chromosome 1"/>
</dbReference>
<dbReference type="RefSeq" id="WP_066206380.1">
    <property type="nucleotide sequence ID" value="NZ_CP076132.1"/>
</dbReference>
<feature type="domain" description="Bacterial bifunctional deaminase-reductase C-terminal" evidence="1">
    <location>
        <begin position="2"/>
        <end position="169"/>
    </location>
</feature>
<dbReference type="SUPFAM" id="SSF53597">
    <property type="entry name" value="Dihydrofolate reductase-like"/>
    <property type="match status" value="1"/>
</dbReference>
<evidence type="ECO:0000313" key="2">
    <source>
        <dbReference type="EMBL" id="QWG00493.1"/>
    </source>
</evidence>
<dbReference type="KEGG" id="fya:KMW28_12600"/>
<reference evidence="2 3" key="1">
    <citation type="submission" date="2021-05" db="EMBL/GenBank/DDBJ databases">
        <title>Comparative genomic studies on the polysaccharide-degrading batcterial strains of the Flammeovirga genus.</title>
        <authorList>
            <person name="Zewei F."/>
            <person name="Zheng Z."/>
            <person name="Yu L."/>
            <person name="Ruyue G."/>
            <person name="Yanhong M."/>
            <person name="Yuanyuan C."/>
            <person name="Jingyan G."/>
            <person name="Wenjun H."/>
        </authorList>
    </citation>
    <scope>NUCLEOTIDE SEQUENCE [LARGE SCALE GENOMIC DNA]</scope>
    <source>
        <strain evidence="2 3">NBRC:100898</strain>
    </source>
</reference>
<dbReference type="GO" id="GO:0009231">
    <property type="term" value="P:riboflavin biosynthetic process"/>
    <property type="evidence" value="ECO:0007669"/>
    <property type="project" value="InterPro"/>
</dbReference>
<dbReference type="PANTHER" id="PTHR38011:SF11">
    <property type="entry name" value="2,5-DIAMINO-6-RIBOSYLAMINO-4(3H)-PYRIMIDINONE 5'-PHOSPHATE REDUCTASE"/>
    <property type="match status" value="1"/>
</dbReference>
<gene>
    <name evidence="2" type="ORF">KMW28_12600</name>
</gene>
<organism evidence="2 3">
    <name type="scientific">Flammeovirga yaeyamensis</name>
    <dbReference type="NCBI Taxonomy" id="367791"/>
    <lineage>
        <taxon>Bacteria</taxon>
        <taxon>Pseudomonadati</taxon>
        <taxon>Bacteroidota</taxon>
        <taxon>Cytophagia</taxon>
        <taxon>Cytophagales</taxon>
        <taxon>Flammeovirgaceae</taxon>
        <taxon>Flammeovirga</taxon>
    </lineage>
</organism>
<dbReference type="Pfam" id="PF01872">
    <property type="entry name" value="RibD_C"/>
    <property type="match status" value="1"/>
</dbReference>